<evidence type="ECO:0000313" key="9">
    <source>
        <dbReference type="Proteomes" id="UP001363622"/>
    </source>
</evidence>
<comment type="similarity">
    <text evidence="2">Belongs to the dynactin subunits 5/6 family. Dynactin subunit 6 subfamily.</text>
</comment>
<evidence type="ECO:0000256" key="5">
    <source>
        <dbReference type="ARBA" id="ARBA00023212"/>
    </source>
</evidence>
<evidence type="ECO:0000256" key="3">
    <source>
        <dbReference type="ARBA" id="ARBA00016573"/>
    </source>
</evidence>
<name>A0ABR1KUY4_9PEZI</name>
<keyword evidence="4" id="KW-0963">Cytoplasm</keyword>
<dbReference type="InterPro" id="IPR011004">
    <property type="entry name" value="Trimer_LpxA-like_sf"/>
</dbReference>
<feature type="compositionally biased region" description="Polar residues" evidence="7">
    <location>
        <begin position="1"/>
        <end position="15"/>
    </location>
</feature>
<dbReference type="EMBL" id="JBBPHU010000004">
    <property type="protein sequence ID" value="KAK7519106.1"/>
    <property type="molecule type" value="Genomic_DNA"/>
</dbReference>
<dbReference type="PANTHER" id="PTHR13072">
    <property type="entry name" value="DYNACTIN 6"/>
    <property type="match status" value="1"/>
</dbReference>
<dbReference type="PANTHER" id="PTHR13072:SF0">
    <property type="entry name" value="DYNACTIN SUBUNIT 6"/>
    <property type="match status" value="1"/>
</dbReference>
<keyword evidence="9" id="KW-1185">Reference proteome</keyword>
<dbReference type="Proteomes" id="UP001363622">
    <property type="component" value="Unassembled WGS sequence"/>
</dbReference>
<dbReference type="Gene3D" id="2.160.10.10">
    <property type="entry name" value="Hexapeptide repeat proteins"/>
    <property type="match status" value="1"/>
</dbReference>
<feature type="compositionally biased region" description="Low complexity" evidence="7">
    <location>
        <begin position="16"/>
        <end position="26"/>
    </location>
</feature>
<dbReference type="InterPro" id="IPR027777">
    <property type="entry name" value="DCTN6"/>
</dbReference>
<evidence type="ECO:0000256" key="7">
    <source>
        <dbReference type="SAM" id="MobiDB-lite"/>
    </source>
</evidence>
<reference evidence="8 9" key="1">
    <citation type="submission" date="2024-04" db="EMBL/GenBank/DDBJ databases">
        <title>Phyllosticta paracitricarpa is synonymous to the EU quarantine fungus P. citricarpa based on phylogenomic analyses.</title>
        <authorList>
            <consortium name="Lawrence Berkeley National Laboratory"/>
            <person name="Van Ingen-Buijs V.A."/>
            <person name="Van Westerhoven A.C."/>
            <person name="Haridas S."/>
            <person name="Skiadas P."/>
            <person name="Martin F."/>
            <person name="Groenewald J.Z."/>
            <person name="Crous P.W."/>
            <person name="Seidl M.F."/>
        </authorList>
    </citation>
    <scope>NUCLEOTIDE SEQUENCE [LARGE SCALE GENOMIC DNA]</scope>
    <source>
        <strain evidence="8 9">CBS 123371</strain>
    </source>
</reference>
<feature type="region of interest" description="Disordered" evidence="7">
    <location>
        <begin position="1"/>
        <end position="33"/>
    </location>
</feature>
<evidence type="ECO:0000313" key="8">
    <source>
        <dbReference type="EMBL" id="KAK7519106.1"/>
    </source>
</evidence>
<comment type="function">
    <text evidence="6">Part of the dynactin complex that activates the molecular motor dynein for ultra-processive transport along microtubules.</text>
</comment>
<evidence type="ECO:0000256" key="6">
    <source>
        <dbReference type="ARBA" id="ARBA00034687"/>
    </source>
</evidence>
<gene>
    <name evidence="8" type="ORF">IWZ03DRAFT_164717</name>
</gene>
<feature type="region of interest" description="Disordered" evidence="7">
    <location>
        <begin position="184"/>
        <end position="207"/>
    </location>
</feature>
<evidence type="ECO:0000256" key="2">
    <source>
        <dbReference type="ARBA" id="ARBA00007719"/>
    </source>
</evidence>
<evidence type="ECO:0000256" key="4">
    <source>
        <dbReference type="ARBA" id="ARBA00022490"/>
    </source>
</evidence>
<organism evidence="8 9">
    <name type="scientific">Phyllosticta citriasiana</name>
    <dbReference type="NCBI Taxonomy" id="595635"/>
    <lineage>
        <taxon>Eukaryota</taxon>
        <taxon>Fungi</taxon>
        <taxon>Dikarya</taxon>
        <taxon>Ascomycota</taxon>
        <taxon>Pezizomycotina</taxon>
        <taxon>Dothideomycetes</taxon>
        <taxon>Dothideomycetes incertae sedis</taxon>
        <taxon>Botryosphaeriales</taxon>
        <taxon>Phyllostictaceae</taxon>
        <taxon>Phyllosticta</taxon>
    </lineage>
</organism>
<sequence>MADTQRLSTKSSGHVSRSSTSKRTTSALPKPPVSVHESAIIANHAVLTGHHTITIMAGAIIHPQAKISSLHGPVVIDEGCIVYEAATVGITDLEGDHGRGVMLDKNVVVESGAVVEAALVGENTVVGTNSRVGFSAVVGKFCHLAPGTSLAPGAELTDFTVLFGPNLRRPNVTLESRERVMQMKKKSHQRQLHTQTKLIPDNSAKWQ</sequence>
<comment type="caution">
    <text evidence="8">The sequence shown here is derived from an EMBL/GenBank/DDBJ whole genome shotgun (WGS) entry which is preliminary data.</text>
</comment>
<dbReference type="SUPFAM" id="SSF51161">
    <property type="entry name" value="Trimeric LpxA-like enzymes"/>
    <property type="match status" value="1"/>
</dbReference>
<accession>A0ABR1KUY4</accession>
<proteinExistence type="inferred from homology"/>
<comment type="subcellular location">
    <subcellularLocation>
        <location evidence="1">Cytoplasm</location>
        <location evidence="1">Cytoskeleton</location>
    </subcellularLocation>
</comment>
<protein>
    <recommendedName>
        <fullName evidence="3">Dynactin subunit 6</fullName>
    </recommendedName>
</protein>
<evidence type="ECO:0000256" key="1">
    <source>
        <dbReference type="ARBA" id="ARBA00004245"/>
    </source>
</evidence>
<keyword evidence="5" id="KW-0206">Cytoskeleton</keyword>